<organism evidence="1 2">
    <name type="scientific">Edaphosphingomonas laterariae</name>
    <dbReference type="NCBI Taxonomy" id="861865"/>
    <lineage>
        <taxon>Bacteria</taxon>
        <taxon>Pseudomonadati</taxon>
        <taxon>Pseudomonadota</taxon>
        <taxon>Alphaproteobacteria</taxon>
        <taxon>Sphingomonadales</taxon>
        <taxon>Rhizorhabdaceae</taxon>
        <taxon>Edaphosphingomonas</taxon>
    </lineage>
</organism>
<dbReference type="OrthoDB" id="8266141at2"/>
<accession>A0A239CYU3</accession>
<keyword evidence="2" id="KW-1185">Reference proteome</keyword>
<sequence>MGGAESLDRTIELEAVYYAAPMPRRLSSLVALGFIFDRIHFPGVYLPQGDYDREAWRHEIARIAGLNLRDHDSQVLLSMMRFSETAEKLAGFLCYDKSRDDPLEAYDVNKELVSKIQEAIWGPPSPNFIPLVQSWHHKSVQGSEEHLTYRGEYHYHAGALRAAGEAGLPLISDVPGLPIPGLESSPTKDAKTLSALIAMEAMKVVLPTIPLLRPEDLMEFREENRAHLRGFRRAMLRYAGAWRSQLANATPEEIAQETKFLVETEIVPALDELRQLASDPARPWHKRALDGVRIIPSVAGTCMSMGPGAALTQLLTALAPQFFTEVEAKGDKQRQLRRSDLYYLLQVQRAGE</sequence>
<proteinExistence type="predicted"/>
<dbReference type="RefSeq" id="WP_144033716.1">
    <property type="nucleotide sequence ID" value="NZ_FZOS01000003.1"/>
</dbReference>
<dbReference type="Proteomes" id="UP000198281">
    <property type="component" value="Unassembled WGS sequence"/>
</dbReference>
<evidence type="ECO:0000313" key="2">
    <source>
        <dbReference type="Proteomes" id="UP000198281"/>
    </source>
</evidence>
<name>A0A239CYU3_9SPHN</name>
<evidence type="ECO:0000313" key="1">
    <source>
        <dbReference type="EMBL" id="SNS24523.1"/>
    </source>
</evidence>
<protein>
    <submittedName>
        <fullName evidence="1">Uncharacterized protein</fullName>
    </submittedName>
</protein>
<gene>
    <name evidence="1" type="ORF">SAMN06295912_10387</name>
</gene>
<reference evidence="2" key="1">
    <citation type="submission" date="2017-06" db="EMBL/GenBank/DDBJ databases">
        <authorList>
            <person name="Varghese N."/>
            <person name="Submissions S."/>
        </authorList>
    </citation>
    <scope>NUCLEOTIDE SEQUENCE [LARGE SCALE GENOMIC DNA]</scope>
    <source>
        <strain evidence="2">LNB2</strain>
    </source>
</reference>
<dbReference type="AlphaFoldDB" id="A0A239CYU3"/>
<dbReference type="EMBL" id="FZOS01000003">
    <property type="protein sequence ID" value="SNS24523.1"/>
    <property type="molecule type" value="Genomic_DNA"/>
</dbReference>